<feature type="transmembrane region" description="Helical" evidence="1">
    <location>
        <begin position="39"/>
        <end position="60"/>
    </location>
</feature>
<keyword evidence="1" id="KW-0812">Transmembrane</keyword>
<accession>Q8VC61</accession>
<keyword evidence="1" id="KW-0472">Membrane</keyword>
<sequence length="81" mass="9115">MDRPESRCPPPGSLRLVLTCLLILTAVLMYPVLRTFSLWLHSSLTGIYVSGSYSIVLSTVPMSKLPETSPGPSWIRRWLRL</sequence>
<dbReference type="AGR" id="MGI:1925246"/>
<evidence type="ECO:0000313" key="2">
    <source>
        <dbReference type="EMBL" id="AAH21771.1"/>
    </source>
</evidence>
<dbReference type="OrthoDB" id="2017693at2759"/>
<dbReference type="MGI" id="MGI:1925246">
    <property type="gene designation" value="Cutal"/>
</dbReference>
<gene>
    <name evidence="3" type="primary">Cutal</name>
    <name evidence="3" type="synonym">D730039F16Rik</name>
</gene>
<name>Q8VC61_MOUSE</name>
<proteinExistence type="evidence at transcript level"/>
<organism evidence="2">
    <name type="scientific">Mus musculus</name>
    <name type="common">Mouse</name>
    <dbReference type="NCBI Taxonomy" id="10090"/>
    <lineage>
        <taxon>Eukaryota</taxon>
        <taxon>Metazoa</taxon>
        <taxon>Chordata</taxon>
        <taxon>Craniata</taxon>
        <taxon>Vertebrata</taxon>
        <taxon>Euteleostomi</taxon>
        <taxon>Mammalia</taxon>
        <taxon>Eutheria</taxon>
        <taxon>Euarchontoglires</taxon>
        <taxon>Glires</taxon>
        <taxon>Rodentia</taxon>
        <taxon>Myomorpha</taxon>
        <taxon>Muroidea</taxon>
        <taxon>Muridae</taxon>
        <taxon>Murinae</taxon>
        <taxon>Mus</taxon>
        <taxon>Mus</taxon>
    </lineage>
</organism>
<dbReference type="EMBL" id="BC021771">
    <property type="protein sequence ID" value="AAH21771.1"/>
    <property type="molecule type" value="mRNA"/>
</dbReference>
<protein>
    <submittedName>
        <fullName evidence="2">D730039F16Rik protein</fullName>
    </submittedName>
</protein>
<dbReference type="AlphaFoldDB" id="Q8VC61"/>
<reference evidence="2" key="1">
    <citation type="journal article" date="2004" name="Genome Res.">
        <title>The status, quality, and expansion of the NIH full-length cDNA project: the Mammalian Gene Collection (MGC).</title>
        <authorList>
            <consortium name="The MGC Project Team"/>
            <person name="Gerhard D.S."/>
            <person name="Wagner L."/>
            <person name="Feingold E.A."/>
            <person name="Shenmen C.M."/>
            <person name="Grouse L.H."/>
            <person name="Schuler G."/>
            <person name="Klein S.L."/>
            <person name="Old S."/>
            <person name="Rasooly R."/>
            <person name="Good P."/>
            <person name="Guyer M."/>
            <person name="Peck A.M."/>
            <person name="Derge J.G."/>
            <person name="Lipman D."/>
            <person name="Collins F.S."/>
            <person name="Jang W."/>
            <person name="Sherry S."/>
            <person name="Feolo M."/>
            <person name="Misquitta L."/>
            <person name="Lee E."/>
            <person name="Rotmistrovsky K."/>
            <person name="Greenhut S.F."/>
            <person name="Schaefer C.F."/>
            <person name="Buetow K."/>
            <person name="Bonner T.I."/>
            <person name="Haussler D."/>
            <person name="Kent J."/>
            <person name="Kiekhaus M."/>
            <person name="Furey T."/>
            <person name="Brent M."/>
            <person name="Prange C."/>
            <person name="Schreiber K."/>
            <person name="Shapiro N."/>
            <person name="Bhat N.K."/>
            <person name="Hopkins R.F."/>
            <person name="Hsie F."/>
            <person name="Driscoll T."/>
            <person name="Soares M.B."/>
            <person name="Casavant T.L."/>
            <person name="Scheetz T.E."/>
            <person name="Brown-stein M.J."/>
            <person name="Usdin T.B."/>
            <person name="Toshiyuki S."/>
            <person name="Carninci P."/>
            <person name="Piao Y."/>
            <person name="Dudekula D.B."/>
            <person name="Ko M.S."/>
            <person name="Kawakami K."/>
            <person name="Suzuki Y."/>
            <person name="Sugano S."/>
            <person name="Gruber C.E."/>
            <person name="Smith M.R."/>
            <person name="Simmons B."/>
            <person name="Moore T."/>
            <person name="Waterman R."/>
            <person name="Johnson S.L."/>
            <person name="Ruan Y."/>
            <person name="Wei C.L."/>
            <person name="Mathavan S."/>
            <person name="Gunaratne P.H."/>
            <person name="Wu J."/>
            <person name="Garcia A.M."/>
            <person name="Hulyk S.W."/>
            <person name="Fuh E."/>
            <person name="Yuan Y."/>
            <person name="Sneed A."/>
            <person name="Kowis C."/>
            <person name="Hodgson A."/>
            <person name="Muzny D.M."/>
            <person name="McPherson J."/>
            <person name="Gibbs R.A."/>
            <person name="Fahey J."/>
            <person name="Helton E."/>
            <person name="Ketteman M."/>
            <person name="Madan A."/>
            <person name="Rodrigues S."/>
            <person name="Sanchez A."/>
            <person name="Whiting M."/>
            <person name="Madari A."/>
            <person name="Young A.C."/>
            <person name="Wetherby K.D."/>
            <person name="Granite S.J."/>
            <person name="Kwong P.N."/>
            <person name="Brinkley C.P."/>
            <person name="Pearson R.L."/>
            <person name="Bouffard G.G."/>
            <person name="Blakesly R.W."/>
            <person name="Green E.D."/>
            <person name="Dickson M.C."/>
            <person name="Rodriguez A.C."/>
            <person name="Grimwood J."/>
            <person name="Schmutz J."/>
            <person name="Myers R.M."/>
            <person name="Butterfield Y.S."/>
            <person name="Griffith M."/>
            <person name="Griffith O.L."/>
            <person name="Krzywinski M.I."/>
            <person name="Liao N."/>
            <person name="Morin R."/>
            <person name="Morrin R."/>
            <person name="Palmquist D."/>
            <person name="Petrescu A.S."/>
            <person name="Skalska U."/>
            <person name="Smailus D.E."/>
            <person name="Stott J.M."/>
            <person name="Schnerch A."/>
            <person name="Schein J.E."/>
            <person name="Jones S.J."/>
            <person name="Holt R.A."/>
            <person name="Baross A."/>
            <person name="Marra M.A."/>
            <person name="Clifton S."/>
            <person name="Makowski K.A."/>
            <person name="Bosak S."/>
            <person name="Malek J."/>
        </authorList>
    </citation>
    <scope>NUCLEOTIDE SEQUENCE [LARGE SCALE MRNA]</scope>
    <source>
        <strain evidence="2">FVB/N</strain>
        <tissue evidence="2">Liver</tissue>
    </source>
</reference>
<keyword evidence="1" id="KW-1133">Transmembrane helix</keyword>
<evidence type="ECO:0000256" key="1">
    <source>
        <dbReference type="SAM" id="Phobius"/>
    </source>
</evidence>
<feature type="transmembrane region" description="Helical" evidence="1">
    <location>
        <begin position="12"/>
        <end position="33"/>
    </location>
</feature>
<evidence type="ECO:0000313" key="3">
    <source>
        <dbReference type="MGI" id="MGI:1925246"/>
    </source>
</evidence>